<dbReference type="AlphaFoldDB" id="A0AAV7KRC8"/>
<reference evidence="1" key="1">
    <citation type="journal article" date="2022" name="bioRxiv">
        <title>Sequencing and chromosome-scale assembly of the giantPleurodeles waltlgenome.</title>
        <authorList>
            <person name="Brown T."/>
            <person name="Elewa A."/>
            <person name="Iarovenko S."/>
            <person name="Subramanian E."/>
            <person name="Araus A.J."/>
            <person name="Petzold A."/>
            <person name="Susuki M."/>
            <person name="Suzuki K.-i.T."/>
            <person name="Hayashi T."/>
            <person name="Toyoda A."/>
            <person name="Oliveira C."/>
            <person name="Osipova E."/>
            <person name="Leigh N.D."/>
            <person name="Simon A."/>
            <person name="Yun M.H."/>
        </authorList>
    </citation>
    <scope>NUCLEOTIDE SEQUENCE</scope>
    <source>
        <strain evidence="1">20211129_DDA</strain>
        <tissue evidence="1">Liver</tissue>
    </source>
</reference>
<sequence length="78" mass="8684">MLVVSSQPQPTEGCQLNRKSIRSGDAYKTYKHLGKGEDDQVKSLIGRWARRENAKPGALTTVKTSFHCEPTVDVVPRD</sequence>
<gene>
    <name evidence="1" type="ORF">NDU88_002148</name>
</gene>
<organism evidence="1 2">
    <name type="scientific">Pleurodeles waltl</name>
    <name type="common">Iberian ribbed newt</name>
    <dbReference type="NCBI Taxonomy" id="8319"/>
    <lineage>
        <taxon>Eukaryota</taxon>
        <taxon>Metazoa</taxon>
        <taxon>Chordata</taxon>
        <taxon>Craniata</taxon>
        <taxon>Vertebrata</taxon>
        <taxon>Euteleostomi</taxon>
        <taxon>Amphibia</taxon>
        <taxon>Batrachia</taxon>
        <taxon>Caudata</taxon>
        <taxon>Salamandroidea</taxon>
        <taxon>Salamandridae</taxon>
        <taxon>Pleurodelinae</taxon>
        <taxon>Pleurodeles</taxon>
    </lineage>
</organism>
<evidence type="ECO:0000313" key="2">
    <source>
        <dbReference type="Proteomes" id="UP001066276"/>
    </source>
</evidence>
<name>A0AAV7KRC8_PLEWA</name>
<dbReference type="EMBL" id="JANPWB010000016">
    <property type="protein sequence ID" value="KAJ1081976.1"/>
    <property type="molecule type" value="Genomic_DNA"/>
</dbReference>
<comment type="caution">
    <text evidence="1">The sequence shown here is derived from an EMBL/GenBank/DDBJ whole genome shotgun (WGS) entry which is preliminary data.</text>
</comment>
<keyword evidence="2" id="KW-1185">Reference proteome</keyword>
<accession>A0AAV7KRC8</accession>
<dbReference type="Proteomes" id="UP001066276">
    <property type="component" value="Chromosome 12"/>
</dbReference>
<protein>
    <submittedName>
        <fullName evidence="1">Uncharacterized protein</fullName>
    </submittedName>
</protein>
<proteinExistence type="predicted"/>
<evidence type="ECO:0000313" key="1">
    <source>
        <dbReference type="EMBL" id="KAJ1081976.1"/>
    </source>
</evidence>